<accession>A0A918NUY2</accession>
<organism evidence="1 2">
    <name type="scientific">Streptomyces minutiscleroticus</name>
    <dbReference type="NCBI Taxonomy" id="68238"/>
    <lineage>
        <taxon>Bacteria</taxon>
        <taxon>Bacillati</taxon>
        <taxon>Actinomycetota</taxon>
        <taxon>Actinomycetes</taxon>
        <taxon>Kitasatosporales</taxon>
        <taxon>Streptomycetaceae</taxon>
        <taxon>Streptomyces</taxon>
    </lineage>
</organism>
<name>A0A918NUY2_9ACTN</name>
<dbReference type="EMBL" id="BMVU01000038">
    <property type="protein sequence ID" value="GGX97599.1"/>
    <property type="molecule type" value="Genomic_DNA"/>
</dbReference>
<dbReference type="AlphaFoldDB" id="A0A918NUY2"/>
<gene>
    <name evidence="1" type="ORF">GCM10010358_59140</name>
</gene>
<proteinExistence type="predicted"/>
<evidence type="ECO:0000313" key="1">
    <source>
        <dbReference type="EMBL" id="GGX97599.1"/>
    </source>
</evidence>
<keyword evidence="2" id="KW-1185">Reference proteome</keyword>
<sequence length="71" mass="7490">MAAGHEFAVQGFAVELGPTAVATAKGRPAQAFFRWDTASLNAYSGYIGHLCARVCAGVNVRIVQNVTYCPS</sequence>
<comment type="caution">
    <text evidence="1">The sequence shown here is derived from an EMBL/GenBank/DDBJ whole genome shotgun (WGS) entry which is preliminary data.</text>
</comment>
<reference evidence="1" key="1">
    <citation type="journal article" date="2014" name="Int. J. Syst. Evol. Microbiol.">
        <title>Complete genome sequence of Corynebacterium casei LMG S-19264T (=DSM 44701T), isolated from a smear-ripened cheese.</title>
        <authorList>
            <consortium name="US DOE Joint Genome Institute (JGI-PGF)"/>
            <person name="Walter F."/>
            <person name="Albersmeier A."/>
            <person name="Kalinowski J."/>
            <person name="Ruckert C."/>
        </authorList>
    </citation>
    <scope>NUCLEOTIDE SEQUENCE</scope>
    <source>
        <strain evidence="1">JCM 4790</strain>
    </source>
</reference>
<protein>
    <submittedName>
        <fullName evidence="1">Uncharacterized protein</fullName>
    </submittedName>
</protein>
<dbReference type="Proteomes" id="UP000619244">
    <property type="component" value="Unassembled WGS sequence"/>
</dbReference>
<evidence type="ECO:0000313" key="2">
    <source>
        <dbReference type="Proteomes" id="UP000619244"/>
    </source>
</evidence>
<reference evidence="1" key="2">
    <citation type="submission" date="2020-09" db="EMBL/GenBank/DDBJ databases">
        <authorList>
            <person name="Sun Q."/>
            <person name="Ohkuma M."/>
        </authorList>
    </citation>
    <scope>NUCLEOTIDE SEQUENCE</scope>
    <source>
        <strain evidence="1">JCM 4790</strain>
    </source>
</reference>